<keyword evidence="6" id="KW-0808">Transferase</keyword>
<sequence length="1268" mass="137487">MLSKTVTTKLLGSMRGFPSHRMNYVQSAVNAVEREFIKSRELEKDELRPLYMDFQATTPMDPRVLDAMLPYQVNYYGNPHSRTHAYGWESESAMEKARKQVADLIAADPREIVFTSGATESNNMSIKGVARFYKSKKKHVITTQTEHKCVLDSCRVLEAEGFDITYLPVKTNGLVDLELLEETIRPDTSLVSVMTVNNEIGVRQPVEDIGRICRSRNVFFHTDAAQAVGKIPINVSDWKVDLMSISGHKIYGPKGVGALYVRRRPRVRMEPLQNGGGQERGLRSGTVPTPLAVGLGAACDIAQQELEYDHSRVSMLANRLVHKIMSEIPDVVMNGDPEQRYPGCINLSFAYVEGESLLMALKDVALSSGSACTSASLEPSYVLRAIGTDEDLAHSSIRFGIGRFSTEAEVDYTADKCIQQVKRLREMSMAVVIRLQGLPIVAGTMDIRHFFSGLTIPDGGVHIVGGEHGEAFIVFATDEDARLGMMRTGGAIKGSKVSLLLSSKTEMQNMIELSRRRFETGNVEGAAGNGSTGGRGSLPTTLQGFSNTTPTTVTTAASAHETISNKNVSTFATTSMGNMPPSFSNNFSSPNLTMGSTMTTAMSSLNSVPIPPLPTMPSLPPMPSIPPMPLPPPVSSMPPVPTVSPLTQGPPVLPMSHLSHMGSMPPFNPGIPPPGGLASGLPLGTPNHMFLGHMNPLLNLQAHMKAAIGNSDELYVHLQGLPFSGTEMDIREFFRGLAVDSIRLVRDNMGRSSGRALAKFFSPQDTFEALKRSTGMLGQRYVDISPATERQWMSVSSGGIGVGEHAHLKFSNEPQDQHRRSNMSSASPSTRDRARSRSPHNKEFCVYLKGLPYEAVNKQISSLGDVGLSIPPPMVAGHLPGAVLEPPGFRPGSNNGPPGFGPEGLRGMPPFDNGPRKSGGLNNRGGGQGRSVGGPQSAFGPGSDPLRGQSTGGPGSVVAGRDRETHGAAHNWPSVVQGDQIYCRFVRKDTQCVSKVELSISCSNLLNEDAGSKSDPLCVLLQSIGNDKWTKLDRTERKVRKLKRGVYDIDNKSVDLNDDDFLGGFECTLGQIVSSKKLTRPLQLKKGKPAGKGTITITAEEIKDNRAIVLEVEAKGLDKKDLFGKSDPFLEFFKQEDGGSWFTEQRRAYMFKLKNCSPQYFVLLIITNGEITDAIVKASRLPMSIIIIGVGKANFKAMELLDGDDGILKSLSGEPVARDIVQFVPLRQFANAPKEALAQSVLAEVPSQLVSYFKMLKLDPVNVPALKA</sequence>
<keyword evidence="13" id="KW-0501">Molybdenum cofactor biosynthesis</keyword>
<proteinExistence type="inferred from homology"/>
<dbReference type="GO" id="GO:0005634">
    <property type="term" value="C:nucleus"/>
    <property type="evidence" value="ECO:0007669"/>
    <property type="project" value="TreeGrafter"/>
</dbReference>
<dbReference type="InterPro" id="IPR015422">
    <property type="entry name" value="PyrdxlP-dep_Trfase_small"/>
</dbReference>
<dbReference type="GO" id="GO:0006777">
    <property type="term" value="P:Mo-molybdopterin cofactor biosynthetic process"/>
    <property type="evidence" value="ECO:0007669"/>
    <property type="project" value="UniProtKB-KW"/>
</dbReference>
<dbReference type="GO" id="GO:0003723">
    <property type="term" value="F:RNA binding"/>
    <property type="evidence" value="ECO:0007669"/>
    <property type="project" value="UniProtKB-UniRule"/>
</dbReference>
<dbReference type="Pfam" id="PF00266">
    <property type="entry name" value="Aminotran_5"/>
    <property type="match status" value="1"/>
</dbReference>
<feature type="compositionally biased region" description="Low complexity" evidence="18">
    <location>
        <begin position="886"/>
        <end position="897"/>
    </location>
</feature>
<keyword evidence="5" id="KW-0597">Phosphoprotein</keyword>
<dbReference type="InterPro" id="IPR012677">
    <property type="entry name" value="Nucleotide-bd_a/b_plait_sf"/>
</dbReference>
<evidence type="ECO:0000256" key="13">
    <source>
        <dbReference type="ARBA" id="ARBA00023150"/>
    </source>
</evidence>
<evidence type="ECO:0000256" key="3">
    <source>
        <dbReference type="ARBA" id="ARBA00012239"/>
    </source>
</evidence>
<keyword evidence="7" id="KW-0479">Metal-binding</keyword>
<dbReference type="PANTHER" id="PTHR11601">
    <property type="entry name" value="CYSTEINE DESULFURYLASE FAMILY MEMBER"/>
    <property type="match status" value="1"/>
</dbReference>
<evidence type="ECO:0000256" key="12">
    <source>
        <dbReference type="ARBA" id="ARBA00023014"/>
    </source>
</evidence>
<dbReference type="InterPro" id="IPR020578">
    <property type="entry name" value="Aminotrans_V_PyrdxlP_BS"/>
</dbReference>
<comment type="cofactor">
    <cofactor evidence="1 17">
        <name>pyridoxal 5'-phosphate</name>
        <dbReference type="ChEBI" id="CHEBI:597326"/>
    </cofactor>
</comment>
<dbReference type="PROSITE" id="PS50102">
    <property type="entry name" value="RRM"/>
    <property type="match status" value="1"/>
</dbReference>
<evidence type="ECO:0000256" key="15">
    <source>
        <dbReference type="ARBA" id="ARBA00061983"/>
    </source>
</evidence>
<feature type="compositionally biased region" description="Basic and acidic residues" evidence="18">
    <location>
        <begin position="830"/>
        <end position="839"/>
    </location>
</feature>
<dbReference type="SUPFAM" id="SSF53383">
    <property type="entry name" value="PLP-dependent transferases"/>
    <property type="match status" value="1"/>
</dbReference>
<evidence type="ECO:0000256" key="10">
    <source>
        <dbReference type="ARBA" id="ARBA00022898"/>
    </source>
</evidence>
<evidence type="ECO:0000256" key="8">
    <source>
        <dbReference type="ARBA" id="ARBA00022737"/>
    </source>
</evidence>
<evidence type="ECO:0000256" key="11">
    <source>
        <dbReference type="ARBA" id="ARBA00023004"/>
    </source>
</evidence>
<comment type="catalytic activity">
    <reaction evidence="14">
        <text>L-cysteinyl-[cysteine desulfurase] + L-cysteine = S-sulfanyl-L-cysteinyl-[cysteine desulfurase] + L-alanine</text>
        <dbReference type="Rhea" id="RHEA:17457"/>
        <dbReference type="Rhea" id="RHEA-COMP:12157"/>
        <dbReference type="Rhea" id="RHEA-COMP:12158"/>
        <dbReference type="ChEBI" id="CHEBI:29950"/>
        <dbReference type="ChEBI" id="CHEBI:35235"/>
        <dbReference type="ChEBI" id="CHEBI:57972"/>
        <dbReference type="ChEBI" id="CHEBI:61963"/>
    </reaction>
</comment>
<dbReference type="GO" id="GO:0031071">
    <property type="term" value="F:cysteine desulfurase activity"/>
    <property type="evidence" value="ECO:0007669"/>
    <property type="project" value="UniProtKB-EC"/>
</dbReference>
<keyword evidence="21" id="KW-1185">Reference proteome</keyword>
<dbReference type="HAMAP" id="MF_00331">
    <property type="entry name" value="Cys_desulf_IscS"/>
    <property type="match status" value="1"/>
</dbReference>
<evidence type="ECO:0000256" key="5">
    <source>
        <dbReference type="ARBA" id="ARBA00022553"/>
    </source>
</evidence>
<dbReference type="CDD" id="cd04048">
    <property type="entry name" value="C2A_Copine"/>
    <property type="match status" value="1"/>
</dbReference>
<dbReference type="InterPro" id="IPR000504">
    <property type="entry name" value="RRM_dom"/>
</dbReference>
<feature type="compositionally biased region" description="Gly residues" evidence="18">
    <location>
        <begin position="922"/>
        <end position="932"/>
    </location>
</feature>
<dbReference type="Pfam" id="PF07002">
    <property type="entry name" value="Copine"/>
    <property type="match status" value="1"/>
</dbReference>
<dbReference type="SUPFAM" id="SSF54928">
    <property type="entry name" value="RNA-binding domain, RBD"/>
    <property type="match status" value="2"/>
</dbReference>
<name>A0AAN8M3R2_9TELE</name>
<dbReference type="SMART" id="SM00360">
    <property type="entry name" value="RRM"/>
    <property type="match status" value="1"/>
</dbReference>
<organism evidence="20 21">
    <name type="scientific">Coregonus suidteri</name>
    <dbReference type="NCBI Taxonomy" id="861788"/>
    <lineage>
        <taxon>Eukaryota</taxon>
        <taxon>Metazoa</taxon>
        <taxon>Chordata</taxon>
        <taxon>Craniata</taxon>
        <taxon>Vertebrata</taxon>
        <taxon>Euteleostomi</taxon>
        <taxon>Actinopterygii</taxon>
        <taxon>Neopterygii</taxon>
        <taxon>Teleostei</taxon>
        <taxon>Protacanthopterygii</taxon>
        <taxon>Salmoniformes</taxon>
        <taxon>Salmonidae</taxon>
        <taxon>Coregoninae</taxon>
        <taxon>Coregonus</taxon>
    </lineage>
</organism>
<reference evidence="20 21" key="1">
    <citation type="submission" date="2021-04" db="EMBL/GenBank/DDBJ databases">
        <authorList>
            <person name="De Guttry C."/>
            <person name="Zahm M."/>
            <person name="Klopp C."/>
            <person name="Cabau C."/>
            <person name="Louis A."/>
            <person name="Berthelot C."/>
            <person name="Parey E."/>
            <person name="Roest Crollius H."/>
            <person name="Montfort J."/>
            <person name="Robinson-Rechavi M."/>
            <person name="Bucao C."/>
            <person name="Bouchez O."/>
            <person name="Gislard M."/>
            <person name="Lluch J."/>
            <person name="Milhes M."/>
            <person name="Lampietro C."/>
            <person name="Lopez Roques C."/>
            <person name="Donnadieu C."/>
            <person name="Braasch I."/>
            <person name="Desvignes T."/>
            <person name="Postlethwait J."/>
            <person name="Bobe J."/>
            <person name="Wedekind C."/>
            <person name="Guiguen Y."/>
        </authorList>
    </citation>
    <scope>NUCLEOTIDE SEQUENCE [LARGE SCALE GENOMIC DNA]</scope>
    <source>
        <strain evidence="20">Cs_M1</strain>
        <tissue evidence="20">Blood</tissue>
    </source>
</reference>
<evidence type="ECO:0000256" key="17">
    <source>
        <dbReference type="RuleBase" id="RU004504"/>
    </source>
</evidence>
<keyword evidence="9 16" id="KW-0694">RNA-binding</keyword>
<dbReference type="InterPro" id="IPR015424">
    <property type="entry name" value="PyrdxlP-dep_Trfase"/>
</dbReference>
<dbReference type="GO" id="GO:0030170">
    <property type="term" value="F:pyridoxal phosphate binding"/>
    <property type="evidence" value="ECO:0007669"/>
    <property type="project" value="InterPro"/>
</dbReference>
<evidence type="ECO:0000256" key="14">
    <source>
        <dbReference type="ARBA" id="ARBA00050680"/>
    </source>
</evidence>
<evidence type="ECO:0000313" key="21">
    <source>
        <dbReference type="Proteomes" id="UP001356427"/>
    </source>
</evidence>
<evidence type="ECO:0000256" key="16">
    <source>
        <dbReference type="PROSITE-ProRule" id="PRU00176"/>
    </source>
</evidence>
<comment type="caution">
    <text evidence="20">The sequence shown here is derived from an EMBL/GenBank/DDBJ whole genome shotgun (WGS) entry which is preliminary data.</text>
</comment>
<dbReference type="GO" id="GO:0044571">
    <property type="term" value="P:[2Fe-2S] cluster assembly"/>
    <property type="evidence" value="ECO:0007669"/>
    <property type="project" value="InterPro"/>
</dbReference>
<protein>
    <recommendedName>
        <fullName evidence="4">Cysteine desulfurase</fullName>
        <ecNumber evidence="3">2.8.1.7</ecNumber>
    </recommendedName>
</protein>
<accession>A0AAN8M3R2</accession>
<dbReference type="InterPro" id="IPR000192">
    <property type="entry name" value="Aminotrans_V_dom"/>
</dbReference>
<dbReference type="FunFam" id="3.90.1150.10:FF:000002">
    <property type="entry name" value="Cysteine desulfurase IscS"/>
    <property type="match status" value="1"/>
</dbReference>
<evidence type="ECO:0000259" key="19">
    <source>
        <dbReference type="PROSITE" id="PS50102"/>
    </source>
</evidence>
<dbReference type="PROSITE" id="PS00595">
    <property type="entry name" value="AA_TRANSFER_CLASS_5"/>
    <property type="match status" value="1"/>
</dbReference>
<dbReference type="InterPro" id="IPR015421">
    <property type="entry name" value="PyrdxlP-dep_Trfase_major"/>
</dbReference>
<evidence type="ECO:0000256" key="18">
    <source>
        <dbReference type="SAM" id="MobiDB-lite"/>
    </source>
</evidence>
<keyword evidence="8" id="KW-0677">Repeat</keyword>
<comment type="subunit">
    <text evidence="15">Homodimer. Component of the mitochondrial core iron-sulfur cluster (ISC) complex composed of NFS1, LYRM4, NDUFAB1, ISCU, FXN, and FDX2; this complex is a heterohexamer containing two copies of each monomer. Component of cyteine desulfurase complex composed of NFS1, LYRM4 and NDUFAB1; this complex contributes to the activation of cysteine desulfurase activity and NFS1 stabilization. Interacts (homodimer form) with ISCU (D-state); each monomer interacts with the C-terminal regions of each NFS1 monomer. Interacts with HSPA9. Interacts (via homodimer form) with FDX2. Interacts (via homodimer form) with FXN. Interacts with LYRM4. Component of a complex composed of FXN, NFS1, LYRM4 and ISCU.</text>
</comment>
<dbReference type="Gene3D" id="3.30.70.330">
    <property type="match status" value="2"/>
</dbReference>
<dbReference type="FunFam" id="3.30.70.330:FF:000193">
    <property type="entry name" value="RNA-binding motif protein 12"/>
    <property type="match status" value="1"/>
</dbReference>
<dbReference type="InterPro" id="IPR035892">
    <property type="entry name" value="C2_domain_sf"/>
</dbReference>
<dbReference type="Gene3D" id="3.90.1150.10">
    <property type="entry name" value="Aspartate Aminotransferase, domain 1"/>
    <property type="match status" value="1"/>
</dbReference>
<dbReference type="InterPro" id="IPR010240">
    <property type="entry name" value="Cys_deSase_IscS"/>
</dbReference>
<dbReference type="GO" id="GO:0051536">
    <property type="term" value="F:iron-sulfur cluster binding"/>
    <property type="evidence" value="ECO:0007669"/>
    <property type="project" value="UniProtKB-KW"/>
</dbReference>
<dbReference type="InterPro" id="IPR010734">
    <property type="entry name" value="Copine_C"/>
</dbReference>
<dbReference type="GO" id="GO:0046872">
    <property type="term" value="F:metal ion binding"/>
    <property type="evidence" value="ECO:0007669"/>
    <property type="project" value="UniProtKB-KW"/>
</dbReference>
<comment type="similarity">
    <text evidence="2">Belongs to the class-V pyridoxal-phosphate-dependent aminotransferase family. NifS/IscS subfamily.</text>
</comment>
<evidence type="ECO:0000313" key="20">
    <source>
        <dbReference type="EMBL" id="KAK6321869.1"/>
    </source>
</evidence>
<evidence type="ECO:0000256" key="9">
    <source>
        <dbReference type="ARBA" id="ARBA00022884"/>
    </source>
</evidence>
<dbReference type="SUPFAM" id="SSF53300">
    <property type="entry name" value="vWA-like"/>
    <property type="match status" value="1"/>
</dbReference>
<dbReference type="EMBL" id="JAGTTL010000006">
    <property type="protein sequence ID" value="KAK6321869.1"/>
    <property type="molecule type" value="Genomic_DNA"/>
</dbReference>
<dbReference type="EC" id="2.8.1.7" evidence="3"/>
<feature type="region of interest" description="Disordered" evidence="18">
    <location>
        <begin position="811"/>
        <end position="839"/>
    </location>
</feature>
<evidence type="ECO:0000256" key="6">
    <source>
        <dbReference type="ARBA" id="ARBA00022679"/>
    </source>
</evidence>
<dbReference type="AlphaFoldDB" id="A0AAN8M3R2"/>
<keyword evidence="11" id="KW-0408">Iron</keyword>
<evidence type="ECO:0000256" key="2">
    <source>
        <dbReference type="ARBA" id="ARBA00006490"/>
    </source>
</evidence>
<dbReference type="Pfam" id="PF00076">
    <property type="entry name" value="RRM_1"/>
    <property type="match status" value="1"/>
</dbReference>
<dbReference type="PANTHER" id="PTHR11601:SF34">
    <property type="entry name" value="CYSTEINE DESULFURASE"/>
    <property type="match status" value="1"/>
</dbReference>
<dbReference type="GO" id="GO:0044572">
    <property type="term" value="P:[4Fe-4S] cluster assembly"/>
    <property type="evidence" value="ECO:0007669"/>
    <property type="project" value="UniProtKB-ARBA"/>
</dbReference>
<dbReference type="InterPro" id="IPR035979">
    <property type="entry name" value="RBD_domain_sf"/>
</dbReference>
<dbReference type="NCBIfam" id="NF010611">
    <property type="entry name" value="PRK14012.1"/>
    <property type="match status" value="1"/>
</dbReference>
<dbReference type="SUPFAM" id="SSF49562">
    <property type="entry name" value="C2 domain (Calcium/lipid-binding domain, CaLB)"/>
    <property type="match status" value="1"/>
</dbReference>
<evidence type="ECO:0000256" key="1">
    <source>
        <dbReference type="ARBA" id="ARBA00001933"/>
    </source>
</evidence>
<feature type="domain" description="RRM" evidence="19">
    <location>
        <begin position="714"/>
        <end position="789"/>
    </location>
</feature>
<dbReference type="InterPro" id="IPR036465">
    <property type="entry name" value="vWFA_dom_sf"/>
</dbReference>
<dbReference type="FunFam" id="3.40.640.10:FF:000003">
    <property type="entry name" value="Cysteine desulfurase IscS"/>
    <property type="match status" value="1"/>
</dbReference>
<keyword evidence="10" id="KW-0663">Pyridoxal phosphate</keyword>
<evidence type="ECO:0000256" key="4">
    <source>
        <dbReference type="ARBA" id="ARBA00013558"/>
    </source>
</evidence>
<dbReference type="Gene3D" id="3.40.640.10">
    <property type="entry name" value="Type I PLP-dependent aspartate aminotransferase-like (Major domain)"/>
    <property type="match status" value="1"/>
</dbReference>
<dbReference type="GO" id="GO:0099128">
    <property type="term" value="C:mitochondrial [2Fe-2S] assembly complex"/>
    <property type="evidence" value="ECO:0007669"/>
    <property type="project" value="UniProtKB-ARBA"/>
</dbReference>
<feature type="region of interest" description="Disordered" evidence="18">
    <location>
        <begin position="881"/>
        <end position="961"/>
    </location>
</feature>
<keyword evidence="12" id="KW-0411">Iron-sulfur</keyword>
<dbReference type="Proteomes" id="UP001356427">
    <property type="component" value="Unassembled WGS sequence"/>
</dbReference>
<evidence type="ECO:0000256" key="7">
    <source>
        <dbReference type="ARBA" id="ARBA00022723"/>
    </source>
</evidence>
<gene>
    <name evidence="20" type="ORF">J4Q44_G00088450</name>
</gene>